<dbReference type="CDD" id="cd00371">
    <property type="entry name" value="HMA"/>
    <property type="match status" value="1"/>
</dbReference>
<dbReference type="EMBL" id="JBDZDV010000004">
    <property type="protein sequence ID" value="MET3111394.1"/>
    <property type="molecule type" value="Genomic_DNA"/>
</dbReference>
<reference evidence="2 3" key="1">
    <citation type="submission" date="2024-05" db="EMBL/GenBank/DDBJ databases">
        <title>Genomic Encyclopedia of Type Strains, Phase IV (KMG-IV): sequencing the most valuable type-strain genomes for metagenomic binning, comparative biology and taxonomic classification.</title>
        <authorList>
            <person name="Goeker M."/>
        </authorList>
    </citation>
    <scope>NUCLEOTIDE SEQUENCE [LARGE SCALE GENOMIC DNA]</scope>
    <source>
        <strain evidence="2 3">DSM 25286</strain>
    </source>
</reference>
<protein>
    <submittedName>
        <fullName evidence="2">Copper chaperone CopZ</fullName>
    </submittedName>
</protein>
<dbReference type="SUPFAM" id="SSF55008">
    <property type="entry name" value="HMA, heavy metal-associated domain"/>
    <property type="match status" value="1"/>
</dbReference>
<dbReference type="InterPro" id="IPR036163">
    <property type="entry name" value="HMA_dom_sf"/>
</dbReference>
<accession>A0ABV2EAE3</accession>
<feature type="domain" description="HMA" evidence="1">
    <location>
        <begin position="2"/>
        <end position="67"/>
    </location>
</feature>
<gene>
    <name evidence="2" type="ORF">ABHD89_001809</name>
</gene>
<evidence type="ECO:0000313" key="3">
    <source>
        <dbReference type="Proteomes" id="UP001549019"/>
    </source>
</evidence>
<sequence length="73" mass="8025">MMKTNLRTEDLTCPSCIKKIESGIGKKEGVSKVDVKFNLNKVTVEHDESVTGDELKNVIEKLGYPVKSVKSSA</sequence>
<dbReference type="InterPro" id="IPR000428">
    <property type="entry name" value="Cu-bd"/>
</dbReference>
<keyword evidence="3" id="KW-1185">Reference proteome</keyword>
<dbReference type="Pfam" id="PF00403">
    <property type="entry name" value="HMA"/>
    <property type="match status" value="1"/>
</dbReference>
<dbReference type="Gene3D" id="3.30.70.100">
    <property type="match status" value="1"/>
</dbReference>
<proteinExistence type="predicted"/>
<evidence type="ECO:0000313" key="2">
    <source>
        <dbReference type="EMBL" id="MET3111394.1"/>
    </source>
</evidence>
<dbReference type="PRINTS" id="PR00944">
    <property type="entry name" value="CUEXPORT"/>
</dbReference>
<comment type="caution">
    <text evidence="2">The sequence shown here is derived from an EMBL/GenBank/DDBJ whole genome shotgun (WGS) entry which is preliminary data.</text>
</comment>
<organism evidence="2 3">
    <name type="scientific">Salinicoccus halitifaciens</name>
    <dbReference type="NCBI Taxonomy" id="1073415"/>
    <lineage>
        <taxon>Bacteria</taxon>
        <taxon>Bacillati</taxon>
        <taxon>Bacillota</taxon>
        <taxon>Bacilli</taxon>
        <taxon>Bacillales</taxon>
        <taxon>Staphylococcaceae</taxon>
        <taxon>Salinicoccus</taxon>
    </lineage>
</organism>
<dbReference type="InterPro" id="IPR006121">
    <property type="entry name" value="HMA_dom"/>
</dbReference>
<dbReference type="Proteomes" id="UP001549019">
    <property type="component" value="Unassembled WGS sequence"/>
</dbReference>
<dbReference type="PROSITE" id="PS50846">
    <property type="entry name" value="HMA_2"/>
    <property type="match status" value="1"/>
</dbReference>
<name>A0ABV2EAE3_9STAP</name>
<evidence type="ECO:0000259" key="1">
    <source>
        <dbReference type="PROSITE" id="PS50846"/>
    </source>
</evidence>